<evidence type="ECO:0000256" key="1">
    <source>
        <dbReference type="SAM" id="MobiDB-lite"/>
    </source>
</evidence>
<proteinExistence type="predicted"/>
<name>A0AAN0RKK3_9RHOB</name>
<dbReference type="KEGG" id="ptp:RCA23_c21840"/>
<dbReference type="EMBL" id="CP003984">
    <property type="protein sequence ID" value="AII87709.1"/>
    <property type="molecule type" value="Genomic_DNA"/>
</dbReference>
<dbReference type="PROSITE" id="PS51257">
    <property type="entry name" value="PROKAR_LIPOPROTEIN"/>
    <property type="match status" value="1"/>
</dbReference>
<protein>
    <submittedName>
        <fullName evidence="2">Uncharacterized protein</fullName>
    </submittedName>
</protein>
<evidence type="ECO:0000313" key="3">
    <source>
        <dbReference type="Proteomes" id="UP000028680"/>
    </source>
</evidence>
<dbReference type="GeneID" id="93368115"/>
<accession>A0AAN0RKK3</accession>
<reference evidence="2 3" key="1">
    <citation type="journal article" date="2014" name="ISME J.">
        <title>Adaptation of an abundant Roseobacter RCA organism to pelagic systems revealed by genomic and transcriptomic analyses.</title>
        <authorList>
            <person name="Voget S."/>
            <person name="Wemheuer B."/>
            <person name="Brinkhoff T."/>
            <person name="Vollmers J."/>
            <person name="Dietrich S."/>
            <person name="Giebel H.A."/>
            <person name="Beardsley C."/>
            <person name="Sardemann C."/>
            <person name="Bakenhus I."/>
            <person name="Billerbeck S."/>
            <person name="Daniel R."/>
            <person name="Simon M."/>
        </authorList>
    </citation>
    <scope>NUCLEOTIDE SEQUENCE [LARGE SCALE GENOMIC DNA]</scope>
    <source>
        <strain evidence="2 3">RCA23</strain>
    </source>
</reference>
<evidence type="ECO:0000313" key="2">
    <source>
        <dbReference type="EMBL" id="AII87709.1"/>
    </source>
</evidence>
<organism evidence="2 3">
    <name type="scientific">Planktomarina temperata RCA23</name>
    <dbReference type="NCBI Taxonomy" id="666509"/>
    <lineage>
        <taxon>Bacteria</taxon>
        <taxon>Pseudomonadati</taxon>
        <taxon>Pseudomonadota</taxon>
        <taxon>Alphaproteobacteria</taxon>
        <taxon>Rhodobacterales</taxon>
        <taxon>Paracoccaceae</taxon>
        <taxon>Planktomarina</taxon>
    </lineage>
</organism>
<keyword evidence="3" id="KW-1185">Reference proteome</keyword>
<dbReference type="Proteomes" id="UP000028680">
    <property type="component" value="Chromosome"/>
</dbReference>
<sequence>MTGRDSISHLCLAAVLAGCASVPQLNETQPTAQQAGAYPTFLSASDLRAAVGTDMNSQPAEELSGQAQLDQRAKALRRRDLTGE</sequence>
<dbReference type="AlphaFoldDB" id="A0AAN0RKK3"/>
<feature type="compositionally biased region" description="Polar residues" evidence="1">
    <location>
        <begin position="54"/>
        <end position="69"/>
    </location>
</feature>
<dbReference type="RefSeq" id="WP_044050380.1">
    <property type="nucleotide sequence ID" value="NZ_CP003984.1"/>
</dbReference>
<feature type="region of interest" description="Disordered" evidence="1">
    <location>
        <begin position="49"/>
        <end position="84"/>
    </location>
</feature>
<gene>
    <name evidence="2" type="ORF">RCA23_c21840</name>
</gene>